<feature type="binding site" evidence="15">
    <location>
        <position position="562"/>
    </location>
    <ligand>
        <name>[4Fe-4S] cluster</name>
        <dbReference type="ChEBI" id="CHEBI:49883"/>
        <label>2</label>
    </ligand>
</feature>
<comment type="caution">
    <text evidence="17">The sequence shown here is derived from an EMBL/GenBank/DDBJ whole genome shotgun (WGS) entry which is preliminary data.</text>
</comment>
<dbReference type="InterPro" id="IPR017896">
    <property type="entry name" value="4Fe4S_Fe-S-bd"/>
</dbReference>
<dbReference type="PANTHER" id="PTHR43710">
    <property type="entry name" value="2-HYDROXYACYL-COA LYASE"/>
    <property type="match status" value="1"/>
</dbReference>
<dbReference type="FunFam" id="3.40.50.970:FF:000039">
    <property type="entry name" value="Indolepyruvate oxidoreductase subunit IorA"/>
    <property type="match status" value="1"/>
</dbReference>
<dbReference type="GO" id="GO:0051539">
    <property type="term" value="F:4 iron, 4 sulfur cluster binding"/>
    <property type="evidence" value="ECO:0007669"/>
    <property type="project" value="UniProtKB-UniRule"/>
</dbReference>
<dbReference type="SUPFAM" id="SSF52922">
    <property type="entry name" value="TK C-terminal domain-like"/>
    <property type="match status" value="1"/>
</dbReference>
<evidence type="ECO:0000256" key="8">
    <source>
        <dbReference type="ARBA" id="ARBA00022982"/>
    </source>
</evidence>
<dbReference type="InterPro" id="IPR002880">
    <property type="entry name" value="Pyrv_Fd/Flavodoxin_OxRdtase_N"/>
</dbReference>
<feature type="binding site" evidence="15">
    <location>
        <position position="528"/>
    </location>
    <ligand>
        <name>[4Fe-4S] cluster</name>
        <dbReference type="ChEBI" id="CHEBI:49883"/>
        <label>1</label>
    </ligand>
</feature>
<dbReference type="CDD" id="cd02008">
    <property type="entry name" value="TPP_IOR_alpha"/>
    <property type="match status" value="1"/>
</dbReference>
<evidence type="ECO:0000256" key="11">
    <source>
        <dbReference type="ARBA" id="ARBA00023014"/>
    </source>
</evidence>
<keyword evidence="7 14" id="KW-0479">Metal-binding</keyword>
<dbReference type="PROSITE" id="PS51379">
    <property type="entry name" value="4FE4S_FER_2"/>
    <property type="match status" value="2"/>
</dbReference>
<dbReference type="InterPro" id="IPR017721">
    <property type="entry name" value="IorA"/>
</dbReference>
<dbReference type="GO" id="GO:0043805">
    <property type="term" value="F:indolepyruvate ferredoxin oxidoreductase activity"/>
    <property type="evidence" value="ECO:0007669"/>
    <property type="project" value="UniProtKB-UniRule"/>
</dbReference>
<feature type="binding site" evidence="15">
    <location>
        <position position="531"/>
    </location>
    <ligand>
        <name>[4Fe-4S] cluster</name>
        <dbReference type="ChEBI" id="CHEBI:49883"/>
        <label>1</label>
    </ligand>
</feature>
<keyword evidence="9 14" id="KW-0560">Oxidoreductase</keyword>
<dbReference type="Pfam" id="PF01855">
    <property type="entry name" value="POR_N"/>
    <property type="match status" value="1"/>
</dbReference>
<proteinExistence type="predicted"/>
<dbReference type="EC" id="1.2.7.8" evidence="3 14"/>
<dbReference type="EMBL" id="MEUM01000003">
    <property type="protein sequence ID" value="OGC43890.1"/>
    <property type="molecule type" value="Genomic_DNA"/>
</dbReference>
<reference evidence="17 18" key="1">
    <citation type="journal article" date="2016" name="Nat. Commun.">
        <title>Thousands of microbial genomes shed light on interconnected biogeochemical processes in an aquifer system.</title>
        <authorList>
            <person name="Anantharaman K."/>
            <person name="Brown C.T."/>
            <person name="Hug L.A."/>
            <person name="Sharon I."/>
            <person name="Castelle C.J."/>
            <person name="Probst A.J."/>
            <person name="Thomas B.C."/>
            <person name="Singh A."/>
            <person name="Wilkins M.J."/>
            <person name="Karaoz U."/>
            <person name="Brodie E.L."/>
            <person name="Williams K.H."/>
            <person name="Hubbard S.S."/>
            <person name="Banfield J.F."/>
        </authorList>
    </citation>
    <scope>NUCLEOTIDE SEQUENCE [LARGE SCALE GENOMIC DNA]</scope>
</reference>
<dbReference type="GO" id="GO:0030976">
    <property type="term" value="F:thiamine pyrophosphate binding"/>
    <property type="evidence" value="ECO:0007669"/>
    <property type="project" value="InterPro"/>
</dbReference>
<dbReference type="Pfam" id="PF00037">
    <property type="entry name" value="Fer4"/>
    <property type="match status" value="1"/>
</dbReference>
<keyword evidence="11 14" id="KW-0411">Iron-sulfur</keyword>
<feature type="domain" description="4Fe-4S ferredoxin-type" evidence="16">
    <location>
        <begin position="516"/>
        <end position="546"/>
    </location>
</feature>
<keyword evidence="10 14" id="KW-0408">Iron</keyword>
<dbReference type="Pfam" id="PF02775">
    <property type="entry name" value="TPP_enzyme_C"/>
    <property type="match status" value="1"/>
</dbReference>
<comment type="function">
    <text evidence="1 14">Catalyzes the ferredoxin-dependent oxidative decarboxylation of arylpyruvates.</text>
</comment>
<keyword evidence="5 14" id="KW-0813">Transport</keyword>
<evidence type="ECO:0000256" key="14">
    <source>
        <dbReference type="PIRNR" id="PIRNR006439"/>
    </source>
</evidence>
<dbReference type="InterPro" id="IPR029061">
    <property type="entry name" value="THDP-binding"/>
</dbReference>
<keyword evidence="17" id="KW-0670">Pyruvate</keyword>
<evidence type="ECO:0000256" key="4">
    <source>
        <dbReference type="ARBA" id="ARBA00017710"/>
    </source>
</evidence>
<dbReference type="Gene3D" id="3.40.50.970">
    <property type="match status" value="2"/>
</dbReference>
<dbReference type="Proteomes" id="UP000177025">
    <property type="component" value="Unassembled WGS sequence"/>
</dbReference>
<feature type="binding site" evidence="15">
    <location>
        <position position="536"/>
    </location>
    <ligand>
        <name>[4Fe-4S] cluster</name>
        <dbReference type="ChEBI" id="CHEBI:49883"/>
        <label>2</label>
    </ligand>
</feature>
<evidence type="ECO:0000256" key="9">
    <source>
        <dbReference type="ARBA" id="ARBA00023002"/>
    </source>
</evidence>
<gene>
    <name evidence="17" type="ORF">A2Y85_07880</name>
</gene>
<sequence>MKTILSGNEAVARGAWEAGCKVAAAYPGTPSTEILENIILYPEIYAEWSINEKVALEVAAGASFAGCRSLVAMKHVGLNVAADPLFTMAYSGVTGGFVIVNADDPGMWSSQNEQDNRHYARHAKIPMLEPSDSQEARIFVKLGFEISEQFDTPVLLRLTTRICHSTCLVDLDDRIEHQISGYTKNIKKRLVLPAHARLLHIAVEERMKKLAEYSEKFLYNQIEWGQKKLGIITSGISYQYAKEVFPKASFLKLAFTYPLPEKLIREFSRQVRNVIIIEEGDPILETEIKAMGIKATGKARIPVCGELTPKVIKESFNIKKLDINPEPAPVRPPVLCPGCPHRGVFYIINKLNLVATGDIGCYTLSALPPLNAMDTCICMGASITNAHGLDKALGKEFSNKMVAVLGDSTFFHSGITGLVNAVYNKGNLNLIIVDNYTTAMTGHQPHPGTGKLAHGETGKRIPPEDIARGCGVEFVKTVNPDDLEETENTIKEALEFDGVTVLVFRRPCALLLKRKIPYYVDSENCKSCNICMRIGCPAISLTSIPGKEKEIAVIDADLCFGCGLCAQVCTCEAIKLRDIVR</sequence>
<name>A0A1F4UGG6_UNCW3</name>
<evidence type="ECO:0000256" key="13">
    <source>
        <dbReference type="ARBA" id="ARBA00048332"/>
    </source>
</evidence>
<feature type="domain" description="4Fe-4S ferredoxin-type" evidence="16">
    <location>
        <begin position="550"/>
        <end position="579"/>
    </location>
</feature>
<dbReference type="SUPFAM" id="SSF52518">
    <property type="entry name" value="Thiamin diphosphate-binding fold (THDP-binding)"/>
    <property type="match status" value="2"/>
</dbReference>
<dbReference type="PIRSF" id="PIRSF006439">
    <property type="entry name" value="Indolepyruvate_ferr_oxidored"/>
    <property type="match status" value="1"/>
</dbReference>
<evidence type="ECO:0000256" key="7">
    <source>
        <dbReference type="ARBA" id="ARBA00022723"/>
    </source>
</evidence>
<evidence type="ECO:0000256" key="6">
    <source>
        <dbReference type="ARBA" id="ARBA00022485"/>
    </source>
</evidence>
<comment type="cofactor">
    <cofactor evidence="14 15">
        <name>[4Fe-4S] cluster</name>
        <dbReference type="ChEBI" id="CHEBI:49883"/>
    </cofactor>
    <text evidence="14 15">Binds 2 [4Fe-4S] clusters. In this family the first cluster has a non-standard and varying [4Fe-4S] binding motif CX(2)CX(2)CX(4-5)CP.</text>
</comment>
<evidence type="ECO:0000256" key="10">
    <source>
        <dbReference type="ARBA" id="ARBA00023004"/>
    </source>
</evidence>
<feature type="binding site" evidence="15">
    <location>
        <position position="525"/>
    </location>
    <ligand>
        <name>[4Fe-4S] cluster</name>
        <dbReference type="ChEBI" id="CHEBI:49883"/>
        <label>1</label>
    </ligand>
</feature>
<dbReference type="InterPro" id="IPR011766">
    <property type="entry name" value="TPP_enzyme_TPP-bd"/>
</dbReference>
<evidence type="ECO:0000259" key="16">
    <source>
        <dbReference type="PROSITE" id="PS51379"/>
    </source>
</evidence>
<comment type="subunit">
    <text evidence="2">Heterodimer of the IorA and IorB subunits.</text>
</comment>
<dbReference type="PANTHER" id="PTHR43710:SF5">
    <property type="entry name" value="INDOLEPYRUVATE FERREDOXIN OXIDOREDUCTASE ALPHA SUBUNIT"/>
    <property type="match status" value="1"/>
</dbReference>
<keyword evidence="8 14" id="KW-0249">Electron transport</keyword>
<accession>A0A1F4UGG6</accession>
<comment type="catalytic activity">
    <reaction evidence="13 14">
        <text>indole-3-pyruvate + 2 oxidized [2Fe-2S]-[ferredoxin] + CoA = (indol-3-yl)acetyl-CoA + 2 reduced [2Fe-2S]-[ferredoxin] + CO2 + H(+)</text>
        <dbReference type="Rhea" id="RHEA:12645"/>
        <dbReference type="Rhea" id="RHEA-COMP:10000"/>
        <dbReference type="Rhea" id="RHEA-COMP:10001"/>
        <dbReference type="ChEBI" id="CHEBI:15378"/>
        <dbReference type="ChEBI" id="CHEBI:16526"/>
        <dbReference type="ChEBI" id="CHEBI:17640"/>
        <dbReference type="ChEBI" id="CHEBI:33737"/>
        <dbReference type="ChEBI" id="CHEBI:33738"/>
        <dbReference type="ChEBI" id="CHEBI:57271"/>
        <dbReference type="ChEBI" id="CHEBI:57287"/>
        <dbReference type="EC" id="1.2.7.8"/>
    </reaction>
</comment>
<dbReference type="AlphaFoldDB" id="A0A1F4UGG6"/>
<dbReference type="Gene3D" id="3.30.70.20">
    <property type="match status" value="1"/>
</dbReference>
<evidence type="ECO:0000313" key="18">
    <source>
        <dbReference type="Proteomes" id="UP000177025"/>
    </source>
</evidence>
<evidence type="ECO:0000256" key="3">
    <source>
        <dbReference type="ARBA" id="ARBA00012812"/>
    </source>
</evidence>
<organism evidence="17 18">
    <name type="scientific">candidate division WOR-3 bacterium RBG_13_43_14</name>
    <dbReference type="NCBI Taxonomy" id="1802590"/>
    <lineage>
        <taxon>Bacteria</taxon>
        <taxon>Bacteria division WOR-3</taxon>
    </lineage>
</organism>
<dbReference type="CDD" id="cd07034">
    <property type="entry name" value="TPP_PYR_PFOR_IOR-alpha_like"/>
    <property type="match status" value="1"/>
</dbReference>
<dbReference type="InterPro" id="IPR009014">
    <property type="entry name" value="Transketo_C/PFOR_II"/>
</dbReference>
<evidence type="ECO:0000256" key="1">
    <source>
        <dbReference type="ARBA" id="ARBA00002995"/>
    </source>
</evidence>
<keyword evidence="6 14" id="KW-0004">4Fe-4S</keyword>
<evidence type="ECO:0000256" key="12">
    <source>
        <dbReference type="ARBA" id="ARBA00030514"/>
    </source>
</evidence>
<evidence type="ECO:0000313" key="17">
    <source>
        <dbReference type="EMBL" id="OGC43890.1"/>
    </source>
</evidence>
<evidence type="ECO:0000256" key="5">
    <source>
        <dbReference type="ARBA" id="ARBA00022448"/>
    </source>
</evidence>
<dbReference type="SUPFAM" id="SSF54862">
    <property type="entry name" value="4Fe-4S ferredoxins"/>
    <property type="match status" value="1"/>
</dbReference>
<feature type="binding site" evidence="15">
    <location>
        <position position="569"/>
    </location>
    <ligand>
        <name>[4Fe-4S] cluster</name>
        <dbReference type="ChEBI" id="CHEBI:49883"/>
        <label>1</label>
    </ligand>
</feature>
<feature type="binding site" evidence="15">
    <location>
        <position position="559"/>
    </location>
    <ligand>
        <name>[4Fe-4S] cluster</name>
        <dbReference type="ChEBI" id="CHEBI:49883"/>
        <label>2</label>
    </ligand>
</feature>
<dbReference type="InterPro" id="IPR045025">
    <property type="entry name" value="HACL1-like"/>
</dbReference>
<protein>
    <recommendedName>
        <fullName evidence="4 14">Indolepyruvate oxidoreductase subunit IorA</fullName>
        <shortName evidence="14">IOR</shortName>
        <ecNumber evidence="3 14">1.2.7.8</ecNumber>
    </recommendedName>
    <alternativeName>
        <fullName evidence="12 14">Indolepyruvate ferredoxin oxidoreductase subunit alpha</fullName>
    </alternativeName>
</protein>
<evidence type="ECO:0000256" key="2">
    <source>
        <dbReference type="ARBA" id="ARBA00011238"/>
    </source>
</evidence>
<dbReference type="GO" id="GO:0046872">
    <property type="term" value="F:metal ion binding"/>
    <property type="evidence" value="ECO:0007669"/>
    <property type="project" value="UniProtKB-UniRule"/>
</dbReference>
<evidence type="ECO:0000256" key="15">
    <source>
        <dbReference type="PIRSR" id="PIRSR006439-50"/>
    </source>
</evidence>
<feature type="binding site" evidence="15">
    <location>
        <position position="565"/>
    </location>
    <ligand>
        <name>[4Fe-4S] cluster</name>
        <dbReference type="ChEBI" id="CHEBI:49883"/>
        <label>2</label>
    </ligand>
</feature>
<dbReference type="NCBIfam" id="TIGR03336">
    <property type="entry name" value="IOR_alpha"/>
    <property type="match status" value="1"/>
</dbReference>